<evidence type="ECO:0000313" key="1">
    <source>
        <dbReference type="EMBL" id="TKR60988.1"/>
    </source>
</evidence>
<keyword evidence="2" id="KW-1185">Reference proteome</keyword>
<dbReference type="AlphaFoldDB" id="A0A4U5LXL2"/>
<reference evidence="1 2" key="2">
    <citation type="journal article" date="2019" name="G3 (Bethesda)">
        <title>Hybrid Assembly of the Genome of the Entomopathogenic Nematode Steinernema carpocapsae Identifies the X-Chromosome.</title>
        <authorList>
            <person name="Serra L."/>
            <person name="Macchietto M."/>
            <person name="Macias-Munoz A."/>
            <person name="McGill C.J."/>
            <person name="Rodriguez I.M."/>
            <person name="Rodriguez B."/>
            <person name="Murad R."/>
            <person name="Mortazavi A."/>
        </authorList>
    </citation>
    <scope>NUCLEOTIDE SEQUENCE [LARGE SCALE GENOMIC DNA]</scope>
    <source>
        <strain evidence="1 2">ALL</strain>
    </source>
</reference>
<reference evidence="1 2" key="1">
    <citation type="journal article" date="2015" name="Genome Biol.">
        <title>Comparative genomics of Steinernema reveals deeply conserved gene regulatory networks.</title>
        <authorList>
            <person name="Dillman A.R."/>
            <person name="Macchietto M."/>
            <person name="Porter C.F."/>
            <person name="Rogers A."/>
            <person name="Williams B."/>
            <person name="Antoshechkin I."/>
            <person name="Lee M.M."/>
            <person name="Goodwin Z."/>
            <person name="Lu X."/>
            <person name="Lewis E.E."/>
            <person name="Goodrich-Blair H."/>
            <person name="Stock S.P."/>
            <person name="Adams B.J."/>
            <person name="Sternberg P.W."/>
            <person name="Mortazavi A."/>
        </authorList>
    </citation>
    <scope>NUCLEOTIDE SEQUENCE [LARGE SCALE GENOMIC DNA]</scope>
    <source>
        <strain evidence="1 2">ALL</strain>
    </source>
</reference>
<organism evidence="1 2">
    <name type="scientific">Steinernema carpocapsae</name>
    <name type="common">Entomopathogenic nematode</name>
    <dbReference type="NCBI Taxonomy" id="34508"/>
    <lineage>
        <taxon>Eukaryota</taxon>
        <taxon>Metazoa</taxon>
        <taxon>Ecdysozoa</taxon>
        <taxon>Nematoda</taxon>
        <taxon>Chromadorea</taxon>
        <taxon>Rhabditida</taxon>
        <taxon>Tylenchina</taxon>
        <taxon>Panagrolaimomorpha</taxon>
        <taxon>Strongyloidoidea</taxon>
        <taxon>Steinernematidae</taxon>
        <taxon>Steinernema</taxon>
    </lineage>
</organism>
<comment type="caution">
    <text evidence="1">The sequence shown here is derived from an EMBL/GenBank/DDBJ whole genome shotgun (WGS) entry which is preliminary data.</text>
</comment>
<dbReference type="Proteomes" id="UP000298663">
    <property type="component" value="Unassembled WGS sequence"/>
</dbReference>
<accession>A0A4U5LXL2</accession>
<gene>
    <name evidence="1" type="ORF">L596_028161</name>
</gene>
<protein>
    <submittedName>
        <fullName evidence="1">Uncharacterized protein</fullName>
    </submittedName>
</protein>
<name>A0A4U5LXL2_STECR</name>
<proteinExistence type="predicted"/>
<evidence type="ECO:0000313" key="2">
    <source>
        <dbReference type="Proteomes" id="UP000298663"/>
    </source>
</evidence>
<dbReference type="EMBL" id="AZBU02000011">
    <property type="protein sequence ID" value="TKR60988.1"/>
    <property type="molecule type" value="Genomic_DNA"/>
</dbReference>
<sequence length="139" mass="15320">MASHLLPLGASSTNASSAVGALPETLVSGVFNSAEAAHQMVTASLFELLIRKPDFKSKFIDPNDPNELLMSTIQMSSGARAPVGAHERFEEKIMRSREYADGPGEIDMLIGFFLMNGMCIAGVRDRTRYTQRHNSRYMH</sequence>